<dbReference type="EMBL" id="CAJVPK010000704">
    <property type="protein sequence ID" value="CAG8541675.1"/>
    <property type="molecule type" value="Genomic_DNA"/>
</dbReference>
<dbReference type="InterPro" id="IPR036910">
    <property type="entry name" value="HMG_box_dom_sf"/>
</dbReference>
<organism evidence="1 2">
    <name type="scientific">Diversispora eburnea</name>
    <dbReference type="NCBI Taxonomy" id="1213867"/>
    <lineage>
        <taxon>Eukaryota</taxon>
        <taxon>Fungi</taxon>
        <taxon>Fungi incertae sedis</taxon>
        <taxon>Mucoromycota</taxon>
        <taxon>Glomeromycotina</taxon>
        <taxon>Glomeromycetes</taxon>
        <taxon>Diversisporales</taxon>
        <taxon>Diversisporaceae</taxon>
        <taxon>Diversispora</taxon>
    </lineage>
</organism>
<sequence>MSDSYQTYQIIQQPKDNTYDFIFETSGEITNDARTKKLQRNAKDIVRLINVPFPPNLSAEDLIRPRNEKCGKVKVPNKFFIYRKWYTMCLANGGQTNYQTSISRYISEQWRNEPEHVKNYYGTLYIRAGELFKERYKKDGIKKQTPLMRFEPPLFSTALRHLPNNCISSRVTHSSPKSSDHI</sequence>
<reference evidence="1" key="1">
    <citation type="submission" date="2021-06" db="EMBL/GenBank/DDBJ databases">
        <authorList>
            <person name="Kallberg Y."/>
            <person name="Tangrot J."/>
            <person name="Rosling A."/>
        </authorList>
    </citation>
    <scope>NUCLEOTIDE SEQUENCE</scope>
    <source>
        <strain evidence="1">AZ414A</strain>
    </source>
</reference>
<name>A0A9N9AT34_9GLOM</name>
<keyword evidence="2" id="KW-1185">Reference proteome</keyword>
<dbReference type="OrthoDB" id="5598240at2759"/>
<dbReference type="SUPFAM" id="SSF47095">
    <property type="entry name" value="HMG-box"/>
    <property type="match status" value="1"/>
</dbReference>
<protein>
    <submittedName>
        <fullName evidence="1">939_t:CDS:1</fullName>
    </submittedName>
</protein>
<gene>
    <name evidence="1" type="ORF">DEBURN_LOCUS6641</name>
</gene>
<evidence type="ECO:0000313" key="2">
    <source>
        <dbReference type="Proteomes" id="UP000789706"/>
    </source>
</evidence>
<proteinExistence type="predicted"/>
<comment type="caution">
    <text evidence="1">The sequence shown here is derived from an EMBL/GenBank/DDBJ whole genome shotgun (WGS) entry which is preliminary data.</text>
</comment>
<dbReference type="AlphaFoldDB" id="A0A9N9AT34"/>
<dbReference type="Gene3D" id="1.10.30.10">
    <property type="entry name" value="High mobility group box domain"/>
    <property type="match status" value="1"/>
</dbReference>
<accession>A0A9N9AT34</accession>
<evidence type="ECO:0000313" key="1">
    <source>
        <dbReference type="EMBL" id="CAG8541675.1"/>
    </source>
</evidence>
<dbReference type="Proteomes" id="UP000789706">
    <property type="component" value="Unassembled WGS sequence"/>
</dbReference>